<dbReference type="Gene3D" id="1.10.510.10">
    <property type="entry name" value="Transferase(Phosphotransferase) domain 1"/>
    <property type="match status" value="1"/>
</dbReference>
<dbReference type="AlphaFoldDB" id="A0A0C3C3K8"/>
<dbReference type="PROSITE" id="PS50011">
    <property type="entry name" value="PROTEIN_KINASE_DOM"/>
    <property type="match status" value="1"/>
</dbReference>
<dbReference type="InterPro" id="IPR011009">
    <property type="entry name" value="Kinase-like_dom_sf"/>
</dbReference>
<name>A0A0C3C3K8_HEBCY</name>
<keyword evidence="3" id="KW-1185">Reference proteome</keyword>
<organism evidence="2 3">
    <name type="scientific">Hebeloma cylindrosporum</name>
    <dbReference type="NCBI Taxonomy" id="76867"/>
    <lineage>
        <taxon>Eukaryota</taxon>
        <taxon>Fungi</taxon>
        <taxon>Dikarya</taxon>
        <taxon>Basidiomycota</taxon>
        <taxon>Agaricomycotina</taxon>
        <taxon>Agaricomycetes</taxon>
        <taxon>Agaricomycetidae</taxon>
        <taxon>Agaricales</taxon>
        <taxon>Agaricineae</taxon>
        <taxon>Hymenogastraceae</taxon>
        <taxon>Hebeloma</taxon>
    </lineage>
</organism>
<dbReference type="GO" id="GO:0004672">
    <property type="term" value="F:protein kinase activity"/>
    <property type="evidence" value="ECO:0007669"/>
    <property type="project" value="InterPro"/>
</dbReference>
<reference evidence="2 3" key="1">
    <citation type="submission" date="2014-04" db="EMBL/GenBank/DDBJ databases">
        <authorList>
            <consortium name="DOE Joint Genome Institute"/>
            <person name="Kuo A."/>
            <person name="Gay G."/>
            <person name="Dore J."/>
            <person name="Kohler A."/>
            <person name="Nagy L.G."/>
            <person name="Floudas D."/>
            <person name="Copeland A."/>
            <person name="Barry K.W."/>
            <person name="Cichocki N."/>
            <person name="Veneault-Fourrey C."/>
            <person name="LaButti K."/>
            <person name="Lindquist E.A."/>
            <person name="Lipzen A."/>
            <person name="Lundell T."/>
            <person name="Morin E."/>
            <person name="Murat C."/>
            <person name="Sun H."/>
            <person name="Tunlid A."/>
            <person name="Henrissat B."/>
            <person name="Grigoriev I.V."/>
            <person name="Hibbett D.S."/>
            <person name="Martin F."/>
            <person name="Nordberg H.P."/>
            <person name="Cantor M.N."/>
            <person name="Hua S.X."/>
        </authorList>
    </citation>
    <scope>NUCLEOTIDE SEQUENCE [LARGE SCALE GENOMIC DNA]</scope>
    <source>
        <strain evidence="3">h7</strain>
    </source>
</reference>
<reference evidence="3" key="2">
    <citation type="submission" date="2015-01" db="EMBL/GenBank/DDBJ databases">
        <title>Evolutionary Origins and Diversification of the Mycorrhizal Mutualists.</title>
        <authorList>
            <consortium name="DOE Joint Genome Institute"/>
            <consortium name="Mycorrhizal Genomics Consortium"/>
            <person name="Kohler A."/>
            <person name="Kuo A."/>
            <person name="Nagy L.G."/>
            <person name="Floudas D."/>
            <person name="Copeland A."/>
            <person name="Barry K.W."/>
            <person name="Cichocki N."/>
            <person name="Veneault-Fourrey C."/>
            <person name="LaButti K."/>
            <person name="Lindquist E.A."/>
            <person name="Lipzen A."/>
            <person name="Lundell T."/>
            <person name="Morin E."/>
            <person name="Murat C."/>
            <person name="Riley R."/>
            <person name="Ohm R."/>
            <person name="Sun H."/>
            <person name="Tunlid A."/>
            <person name="Henrissat B."/>
            <person name="Grigoriev I.V."/>
            <person name="Hibbett D.S."/>
            <person name="Martin F."/>
        </authorList>
    </citation>
    <scope>NUCLEOTIDE SEQUENCE [LARGE SCALE GENOMIC DNA]</scope>
    <source>
        <strain evidence="3">h7</strain>
    </source>
</reference>
<dbReference type="GO" id="GO:0005524">
    <property type="term" value="F:ATP binding"/>
    <property type="evidence" value="ECO:0007669"/>
    <property type="project" value="InterPro"/>
</dbReference>
<protein>
    <recommendedName>
        <fullName evidence="1">Protein kinase domain-containing protein</fullName>
    </recommendedName>
</protein>
<evidence type="ECO:0000259" key="1">
    <source>
        <dbReference type="PROSITE" id="PS50011"/>
    </source>
</evidence>
<gene>
    <name evidence="2" type="ORF">M413DRAFT_447921</name>
</gene>
<dbReference type="HOGENOM" id="CLU_042818_0_0_1"/>
<evidence type="ECO:0000313" key="2">
    <source>
        <dbReference type="EMBL" id="KIM38156.1"/>
    </source>
</evidence>
<dbReference type="OrthoDB" id="2722301at2759"/>
<proteinExistence type="predicted"/>
<dbReference type="STRING" id="686832.A0A0C3C3K8"/>
<accession>A0A0C3C3K8</accession>
<evidence type="ECO:0000313" key="3">
    <source>
        <dbReference type="Proteomes" id="UP000053424"/>
    </source>
</evidence>
<sequence length="415" mass="48065">MNAQPSETDIRAEPENSNLRRQWWESMQPWFAERGYILNKTTQEEEDAQMNEEPMYTFSGEVRYPYSYTGGCKVCEIGCALSHPPHPRVALAQDSESRHVVIKVLLSDSEEFKVLNFLRQEKILLDRFCGVIPVLDMLSFGAFQFAVLPRWGGRAIFSWFGTSKDVLHYVRCLLQGLVFLHERRIFHRDISEGNILANHFSCSNDCCSFTRTDMRSDLRRADRLDYALNDFDWSLLLPAEASLKDFRIPISGTYPGVYEKPNEALRGEVDFNPFAYDVGCLGIQFAYTLQHLCPSIPLLAPLIDGMVTHHVPDRFTAQEALSFLDEAQLEMTPGQLEERPNLRESITVYDKFDRWSNVPPALVEKWGRYRERSPSYFAIHVIYPLCMRPWGVSLVYRTRTIFRYALFAAKYLFTL</sequence>
<dbReference type="Proteomes" id="UP000053424">
    <property type="component" value="Unassembled WGS sequence"/>
</dbReference>
<dbReference type="SMART" id="SM00220">
    <property type="entry name" value="S_TKc"/>
    <property type="match status" value="1"/>
</dbReference>
<feature type="domain" description="Protein kinase" evidence="1">
    <location>
        <begin position="75"/>
        <end position="352"/>
    </location>
</feature>
<dbReference type="SUPFAM" id="SSF56112">
    <property type="entry name" value="Protein kinase-like (PK-like)"/>
    <property type="match status" value="1"/>
</dbReference>
<dbReference type="EMBL" id="KN831792">
    <property type="protein sequence ID" value="KIM38156.1"/>
    <property type="molecule type" value="Genomic_DNA"/>
</dbReference>
<dbReference type="InterPro" id="IPR000719">
    <property type="entry name" value="Prot_kinase_dom"/>
</dbReference>